<reference evidence="3" key="1">
    <citation type="submission" date="2016-06" db="EMBL/GenBank/DDBJ databases">
        <authorList>
            <person name="Varghese N."/>
            <person name="Submissions Spin"/>
        </authorList>
    </citation>
    <scope>NUCLEOTIDE SEQUENCE [LARGE SCALE GENOMIC DNA]</scope>
    <source>
        <strain evidence="3">DSM 45794</strain>
    </source>
</reference>
<evidence type="ECO:0000313" key="3">
    <source>
        <dbReference type="Proteomes" id="UP000199558"/>
    </source>
</evidence>
<name>A0A1A9BAX4_9ACTN</name>
<dbReference type="RefSeq" id="WP_245666342.1">
    <property type="nucleotide sequence ID" value="NZ_FLRH01000003.1"/>
</dbReference>
<accession>A0A1A9BAX4</accession>
<dbReference type="EMBL" id="FLRH01000003">
    <property type="protein sequence ID" value="SBT66211.1"/>
    <property type="molecule type" value="Genomic_DNA"/>
</dbReference>
<protein>
    <submittedName>
        <fullName evidence="2">Uncharacterized protein</fullName>
    </submittedName>
</protein>
<gene>
    <name evidence="2" type="ORF">GA0070622_3228</name>
</gene>
<proteinExistence type="predicted"/>
<dbReference type="STRING" id="946078.GA0070622_3228"/>
<sequence length="92" mass="9716">MPDAIRTRSSQDAALPEGVTDPLLWRAAYDVAAAHRPDPAGRCTSLLCAGRPAPCEPFTAAHKAMRLAGDAGRRAGYDGSAGRATRDRRRAA</sequence>
<dbReference type="Proteomes" id="UP000199558">
    <property type="component" value="Unassembled WGS sequence"/>
</dbReference>
<feature type="region of interest" description="Disordered" evidence="1">
    <location>
        <begin position="70"/>
        <end position="92"/>
    </location>
</feature>
<organism evidence="2 3">
    <name type="scientific">Micromonospora sediminicola</name>
    <dbReference type="NCBI Taxonomy" id="946078"/>
    <lineage>
        <taxon>Bacteria</taxon>
        <taxon>Bacillati</taxon>
        <taxon>Actinomycetota</taxon>
        <taxon>Actinomycetes</taxon>
        <taxon>Micromonosporales</taxon>
        <taxon>Micromonosporaceae</taxon>
        <taxon>Micromonospora</taxon>
    </lineage>
</organism>
<keyword evidence="3" id="KW-1185">Reference proteome</keyword>
<evidence type="ECO:0000313" key="2">
    <source>
        <dbReference type="EMBL" id="SBT66211.1"/>
    </source>
</evidence>
<dbReference type="AlphaFoldDB" id="A0A1A9BAX4"/>
<evidence type="ECO:0000256" key="1">
    <source>
        <dbReference type="SAM" id="MobiDB-lite"/>
    </source>
</evidence>